<dbReference type="InParanoid" id="A0A090M3P9"/>
<feature type="region of interest" description="Disordered" evidence="1">
    <location>
        <begin position="1"/>
        <end position="25"/>
    </location>
</feature>
<keyword evidence="2" id="KW-0472">Membrane</keyword>
<evidence type="ECO:0000256" key="2">
    <source>
        <dbReference type="SAM" id="Phobius"/>
    </source>
</evidence>
<dbReference type="AlphaFoldDB" id="A0A090M3P9"/>
<accession>A0A090M3P9</accession>
<feature type="compositionally biased region" description="Low complexity" evidence="1">
    <location>
        <begin position="1"/>
        <end position="22"/>
    </location>
</feature>
<dbReference type="OrthoDB" id="10386897at2759"/>
<feature type="transmembrane region" description="Helical" evidence="2">
    <location>
        <begin position="105"/>
        <end position="122"/>
    </location>
</feature>
<dbReference type="KEGG" id="ota:OT_ostta01g02540"/>
<proteinExistence type="predicted"/>
<protein>
    <submittedName>
        <fullName evidence="3">Unnamed product</fullName>
    </submittedName>
</protein>
<dbReference type="EMBL" id="CAID01000001">
    <property type="protein sequence ID" value="CEF96644.1"/>
    <property type="molecule type" value="Genomic_DNA"/>
</dbReference>
<dbReference type="RefSeq" id="XP_003074310.2">
    <property type="nucleotide sequence ID" value="XM_003074263.2"/>
</dbReference>
<reference evidence="3 4" key="2">
    <citation type="journal article" date="2014" name="BMC Genomics">
        <title>An improved genome of the model marine alga Ostreococcus tauri unfolds by assessing Illumina de novo assemblies.</title>
        <authorList>
            <person name="Blanc-Mathieu R."/>
            <person name="Verhelst B."/>
            <person name="Derelle E."/>
            <person name="Rombauts S."/>
            <person name="Bouget F.Y."/>
            <person name="Carre I."/>
            <person name="Chateau A."/>
            <person name="Eyre-Walker A."/>
            <person name="Grimsley N."/>
            <person name="Moreau H."/>
            <person name="Piegu B."/>
            <person name="Rivals E."/>
            <person name="Schackwitz W."/>
            <person name="Van de Peer Y."/>
            <person name="Piganeau G."/>
        </authorList>
    </citation>
    <scope>NUCLEOTIDE SEQUENCE [LARGE SCALE GENOMIC DNA]</scope>
    <source>
        <strain evidence="4">OTTH 0595 / CCAP 157/2 / RCC745</strain>
    </source>
</reference>
<gene>
    <name evidence="3" type="ORF">OT_ostta01g02540</name>
</gene>
<evidence type="ECO:0000313" key="3">
    <source>
        <dbReference type="EMBL" id="CEF96644.1"/>
    </source>
</evidence>
<dbReference type="Proteomes" id="UP000009170">
    <property type="component" value="Unassembled WGS sequence"/>
</dbReference>
<comment type="caution">
    <text evidence="3">The sequence shown here is derived from an EMBL/GenBank/DDBJ whole genome shotgun (WGS) entry which is preliminary data.</text>
</comment>
<organism evidence="3 4">
    <name type="scientific">Ostreococcus tauri</name>
    <name type="common">Marine green alga</name>
    <dbReference type="NCBI Taxonomy" id="70448"/>
    <lineage>
        <taxon>Eukaryota</taxon>
        <taxon>Viridiplantae</taxon>
        <taxon>Chlorophyta</taxon>
        <taxon>Mamiellophyceae</taxon>
        <taxon>Mamiellales</taxon>
        <taxon>Bathycoccaceae</taxon>
        <taxon>Ostreococcus</taxon>
    </lineage>
</organism>
<feature type="transmembrane region" description="Helical" evidence="2">
    <location>
        <begin position="280"/>
        <end position="300"/>
    </location>
</feature>
<keyword evidence="2" id="KW-0812">Transmembrane</keyword>
<sequence length="314" mass="35646">MARDASATMTSATTTSASTTSASKDERAALVPRTMVLGSDGAERTSRDARAIEAWDHVSVAVWIANDVLWSQESRWTFVAMALVVGLFTRNAYTARQNANEFRHALAVMFWLVGANSVWVYQDFYGSVWYLEIWCLCCFGASIAIELVQLAKCAFRKGTADEEQSGNVEVSDAFQSVAVLSWAAHDASVFTYYNLSEVSRYYCRVSWWTMSIVIIAQVTYYLWFQMRMLYSKPDSSGADYALALFSWSIGCILWEYGDFYMPEVQDPAPVFELPKDVRNFRWIAFWIMTVGALPLLVWCVRHAIFFTTPRAKNE</sequence>
<evidence type="ECO:0000313" key="4">
    <source>
        <dbReference type="Proteomes" id="UP000009170"/>
    </source>
</evidence>
<name>A0A090M3P9_OSTTA</name>
<evidence type="ECO:0000256" key="1">
    <source>
        <dbReference type="SAM" id="MobiDB-lite"/>
    </source>
</evidence>
<keyword evidence="4" id="KW-1185">Reference proteome</keyword>
<keyword evidence="2" id="KW-1133">Transmembrane helix</keyword>
<feature type="transmembrane region" description="Helical" evidence="2">
    <location>
        <begin position="128"/>
        <end position="148"/>
    </location>
</feature>
<dbReference type="GeneID" id="9836524"/>
<reference evidence="4" key="1">
    <citation type="journal article" date="2006" name="Proc. Natl. Acad. Sci. U.S.A.">
        <title>Genome analysis of the smallest free-living eukaryote Ostreococcus tauri unveils many unique features.</title>
        <authorList>
            <person name="Derelle E."/>
            <person name="Ferraz C."/>
            <person name="Rombauts S."/>
            <person name="Rouze P."/>
            <person name="Worden A.Z."/>
            <person name="Robbens S."/>
            <person name="Partensky F."/>
            <person name="Degroeve S."/>
            <person name="Echeynie S."/>
            <person name="Cooke R."/>
            <person name="Saeys Y."/>
            <person name="Wuyts J."/>
            <person name="Jabbari K."/>
            <person name="Bowler C."/>
            <person name="Panaud O."/>
            <person name="Piegu B."/>
            <person name="Ball S.G."/>
            <person name="Ral J.-P."/>
            <person name="Bouget F.-Y."/>
            <person name="Piganeau G."/>
            <person name="De Baets B."/>
            <person name="Picard A."/>
            <person name="Delseny M."/>
            <person name="Demaille J."/>
            <person name="Van de Peer Y."/>
            <person name="Moreau H."/>
        </authorList>
    </citation>
    <scope>NUCLEOTIDE SEQUENCE [LARGE SCALE GENOMIC DNA]</scope>
    <source>
        <strain evidence="4">OTTH 0595 / CCAP 157/2 / RCC745</strain>
    </source>
</reference>
<feature type="transmembrane region" description="Helical" evidence="2">
    <location>
        <begin position="205"/>
        <end position="224"/>
    </location>
</feature>